<organism evidence="1 2">
    <name type="scientific">Adineta ricciae</name>
    <name type="common">Rotifer</name>
    <dbReference type="NCBI Taxonomy" id="249248"/>
    <lineage>
        <taxon>Eukaryota</taxon>
        <taxon>Metazoa</taxon>
        <taxon>Spiralia</taxon>
        <taxon>Gnathifera</taxon>
        <taxon>Rotifera</taxon>
        <taxon>Eurotatoria</taxon>
        <taxon>Bdelloidea</taxon>
        <taxon>Adinetida</taxon>
        <taxon>Adinetidae</taxon>
        <taxon>Adineta</taxon>
    </lineage>
</organism>
<dbReference type="EMBL" id="CAJNOJ010000185">
    <property type="protein sequence ID" value="CAF1259410.1"/>
    <property type="molecule type" value="Genomic_DNA"/>
</dbReference>
<reference evidence="1" key="1">
    <citation type="submission" date="2021-02" db="EMBL/GenBank/DDBJ databases">
        <authorList>
            <person name="Nowell W R."/>
        </authorList>
    </citation>
    <scope>NUCLEOTIDE SEQUENCE</scope>
</reference>
<dbReference type="Proteomes" id="UP000663852">
    <property type="component" value="Unassembled WGS sequence"/>
</dbReference>
<gene>
    <name evidence="1" type="ORF">EDS130_LOCUS28429</name>
</gene>
<proteinExistence type="predicted"/>
<name>A0A815AMF7_ADIRI</name>
<sequence>MCQTKRICAQNQSANTNSIESAVKAATEKSQIFLSFTINRCITKTFIRTRTSNKIIQGSTQVNKSDRIPGNGIALESDWKNSVGYCKFHERSF</sequence>
<protein>
    <submittedName>
        <fullName evidence="1">Uncharacterized protein</fullName>
    </submittedName>
</protein>
<comment type="caution">
    <text evidence="1">The sequence shown here is derived from an EMBL/GenBank/DDBJ whole genome shotgun (WGS) entry which is preliminary data.</text>
</comment>
<dbReference type="AlphaFoldDB" id="A0A815AMF7"/>
<accession>A0A815AMF7</accession>
<evidence type="ECO:0000313" key="2">
    <source>
        <dbReference type="Proteomes" id="UP000663852"/>
    </source>
</evidence>
<evidence type="ECO:0000313" key="1">
    <source>
        <dbReference type="EMBL" id="CAF1259410.1"/>
    </source>
</evidence>